<name>A0A9N7N3L8_STRHE</name>
<gene>
    <name evidence="1" type="ORF">SHERM_22651</name>
</gene>
<dbReference type="InterPro" id="IPR036877">
    <property type="entry name" value="SUI1_dom_sf"/>
</dbReference>
<dbReference type="SUPFAM" id="SSF55159">
    <property type="entry name" value="eIF1-like"/>
    <property type="match status" value="1"/>
</dbReference>
<feature type="non-terminal residue" evidence="1">
    <location>
        <position position="1"/>
    </location>
</feature>
<dbReference type="Proteomes" id="UP001153555">
    <property type="component" value="Unassembled WGS sequence"/>
</dbReference>
<dbReference type="Gene3D" id="3.30.780.10">
    <property type="entry name" value="SUI1-like domain"/>
    <property type="match status" value="1"/>
</dbReference>
<sequence length="64" mass="7023">VLLIPPELSCLDFYVQIPSAFAEDLGAVSKEYVNIRIQQSNGRKSLTAVQGLRRSLATTISSRT</sequence>
<protein>
    <submittedName>
        <fullName evidence="1">Protein translation factor SUI1 homolog 2</fullName>
    </submittedName>
</protein>
<organism evidence="1 2">
    <name type="scientific">Striga hermonthica</name>
    <name type="common">Purple witchweed</name>
    <name type="synonym">Buchnera hermonthica</name>
    <dbReference type="NCBI Taxonomy" id="68872"/>
    <lineage>
        <taxon>Eukaryota</taxon>
        <taxon>Viridiplantae</taxon>
        <taxon>Streptophyta</taxon>
        <taxon>Embryophyta</taxon>
        <taxon>Tracheophyta</taxon>
        <taxon>Spermatophyta</taxon>
        <taxon>Magnoliopsida</taxon>
        <taxon>eudicotyledons</taxon>
        <taxon>Gunneridae</taxon>
        <taxon>Pentapetalae</taxon>
        <taxon>asterids</taxon>
        <taxon>lamiids</taxon>
        <taxon>Lamiales</taxon>
        <taxon>Orobanchaceae</taxon>
        <taxon>Buchnereae</taxon>
        <taxon>Striga</taxon>
    </lineage>
</organism>
<dbReference type="EMBL" id="CACSLK010027597">
    <property type="protein sequence ID" value="CAA0826332.1"/>
    <property type="molecule type" value="Genomic_DNA"/>
</dbReference>
<evidence type="ECO:0000313" key="1">
    <source>
        <dbReference type="EMBL" id="CAA0826332.1"/>
    </source>
</evidence>
<accession>A0A9N7N3L8</accession>
<evidence type="ECO:0000313" key="2">
    <source>
        <dbReference type="Proteomes" id="UP001153555"/>
    </source>
</evidence>
<proteinExistence type="predicted"/>
<keyword evidence="2" id="KW-1185">Reference proteome</keyword>
<dbReference type="AlphaFoldDB" id="A0A9N7N3L8"/>
<comment type="caution">
    <text evidence="1">The sequence shown here is derived from an EMBL/GenBank/DDBJ whole genome shotgun (WGS) entry which is preliminary data.</text>
</comment>
<reference evidence="1" key="1">
    <citation type="submission" date="2019-12" db="EMBL/GenBank/DDBJ databases">
        <authorList>
            <person name="Scholes J."/>
        </authorList>
    </citation>
    <scope>NUCLEOTIDE SEQUENCE</scope>
</reference>
<dbReference type="GO" id="GO:0003743">
    <property type="term" value="F:translation initiation factor activity"/>
    <property type="evidence" value="ECO:0007669"/>
    <property type="project" value="InterPro"/>
</dbReference>
<dbReference type="OrthoDB" id="10248435at2759"/>